<keyword evidence="1" id="KW-0547">Nucleotide-binding</keyword>
<evidence type="ECO:0000313" key="1">
    <source>
        <dbReference type="EMBL" id="MEJ8636492.1"/>
    </source>
</evidence>
<dbReference type="Proteomes" id="UP001377168">
    <property type="component" value="Unassembled WGS sequence"/>
</dbReference>
<organism evidence="1 2">
    <name type="scientific">Streptomyces achmelvichensis</name>
    <dbReference type="NCBI Taxonomy" id="3134111"/>
    <lineage>
        <taxon>Bacteria</taxon>
        <taxon>Bacillati</taxon>
        <taxon>Actinomycetota</taxon>
        <taxon>Actinomycetes</taxon>
        <taxon>Kitasatosporales</taxon>
        <taxon>Streptomycetaceae</taxon>
        <taxon>Streptomyces</taxon>
    </lineage>
</organism>
<keyword evidence="1" id="KW-0067">ATP-binding</keyword>
<accession>A0ACC6PZU9</accession>
<dbReference type="EMBL" id="JBBKAJ010000022">
    <property type="protein sequence ID" value="MEJ8636492.1"/>
    <property type="molecule type" value="Genomic_DNA"/>
</dbReference>
<proteinExistence type="predicted"/>
<reference evidence="1" key="1">
    <citation type="submission" date="2024-03" db="EMBL/GenBank/DDBJ databases">
        <title>Novel Streptomyces species of biotechnological and ecological value are a feature of Machair soil.</title>
        <authorList>
            <person name="Prole J.R."/>
            <person name="Goodfellow M."/>
            <person name="Allenby N."/>
            <person name="Ward A.C."/>
        </authorList>
    </citation>
    <scope>NUCLEOTIDE SEQUENCE</scope>
    <source>
        <strain evidence="1">MS2.AVA.5</strain>
    </source>
</reference>
<gene>
    <name evidence="1" type="ORF">WKI67_24320</name>
</gene>
<protein>
    <submittedName>
        <fullName evidence="1">Betaine/proline/choline family ABC transporter ATP-binding protein</fullName>
    </submittedName>
</protein>
<comment type="caution">
    <text evidence="1">The sequence shown here is derived from an EMBL/GenBank/DDBJ whole genome shotgun (WGS) entry which is preliminary data.</text>
</comment>
<keyword evidence="2" id="KW-1185">Reference proteome</keyword>
<name>A0ACC6PZU9_9ACTN</name>
<sequence>MIRFEHVAKRYPDGTTAVDDLSFEVAEGELVTLVGPSGCGKTTTMKMVNRLIEPSSGRIFLDGEDISTIDPVQLRRRIGYVIQQVGLFPHKTVLENTATVPHLLGWQRSKARARAAELLDLVGLDPTTYGGRYPEQLSGGQRQRVGVARALAADPPVLLMDEPFGAVDPVVREHLQNEFLRLQSQVRKTVLFVTHDIEEAVRLGDRIAVYGQGRIEQFDAPAAVLGTPATPYVADFVGADRGLKRLSVTPIEEGDLEQPPVVHLDDTLPRELGSRWAVVLDGDDNLHGWLSAEGALRKGSVREHARRMEAWLPVGASLKQAFSTMLQHDAGWIAVIDKEETGRFLGVLTPARLHEALRRSIDADAQAIPRTEVDLESIATITEAAKS</sequence>
<evidence type="ECO:0000313" key="2">
    <source>
        <dbReference type="Proteomes" id="UP001377168"/>
    </source>
</evidence>